<gene>
    <name evidence="1" type="ORF">GCL60_16645</name>
</gene>
<dbReference type="Proteomes" id="UP000437748">
    <property type="component" value="Unassembled WGS sequence"/>
</dbReference>
<reference evidence="1 2" key="1">
    <citation type="submission" date="2019-10" db="EMBL/GenBank/DDBJ databases">
        <title>New species of Slilvanegrellaceae.</title>
        <authorList>
            <person name="Pitt A."/>
            <person name="Hahn M.W."/>
        </authorList>
    </citation>
    <scope>NUCLEOTIDE SEQUENCE [LARGE SCALE GENOMIC DNA]</scope>
    <source>
        <strain evidence="1 2">SP-Ram-0.45-NSY-1</strain>
    </source>
</reference>
<dbReference type="RefSeq" id="WP_153421883.1">
    <property type="nucleotide sequence ID" value="NZ_WFLM01000009.1"/>
</dbReference>
<keyword evidence="2" id="KW-1185">Reference proteome</keyword>
<proteinExistence type="predicted"/>
<dbReference type="EMBL" id="WFLM01000009">
    <property type="protein sequence ID" value="KAB8035858.1"/>
    <property type="molecule type" value="Genomic_DNA"/>
</dbReference>
<organism evidence="1 2">
    <name type="scientific">Silvanigrella paludirubra</name>
    <dbReference type="NCBI Taxonomy" id="2499159"/>
    <lineage>
        <taxon>Bacteria</taxon>
        <taxon>Pseudomonadati</taxon>
        <taxon>Bdellovibrionota</taxon>
        <taxon>Oligoflexia</taxon>
        <taxon>Silvanigrellales</taxon>
        <taxon>Silvanigrellaceae</taxon>
        <taxon>Silvanigrella</taxon>
    </lineage>
</organism>
<evidence type="ECO:0000313" key="2">
    <source>
        <dbReference type="Proteomes" id="UP000437748"/>
    </source>
</evidence>
<comment type="caution">
    <text evidence="1">The sequence shown here is derived from an EMBL/GenBank/DDBJ whole genome shotgun (WGS) entry which is preliminary data.</text>
</comment>
<name>A0A6N6VMX6_9BACT</name>
<dbReference type="AlphaFoldDB" id="A0A6N6VMX6"/>
<protein>
    <submittedName>
        <fullName evidence="1">Uncharacterized protein</fullName>
    </submittedName>
</protein>
<accession>A0A6N6VMX6</accession>
<sequence length="174" mass="20507">MKFLIFFVMPFIIFIIYLFSGDDKTLLSDKEASEKLDKAIELCLGRIGVMKTILSNMLNDDYSFKTDNNGYVLSVLSREFGISKDRCEMAKSNINKNLSEFKFSNEMESIYNNKLEKINLYYEYNYKFSSELSKFNNTRILSSKEFNNFFYNNSHQELAELLSKYLKFESQNNT</sequence>
<evidence type="ECO:0000313" key="1">
    <source>
        <dbReference type="EMBL" id="KAB8035858.1"/>
    </source>
</evidence>